<evidence type="ECO:0000313" key="3">
    <source>
        <dbReference type="Proteomes" id="UP000619512"/>
    </source>
</evidence>
<dbReference type="AlphaFoldDB" id="A0AA87Y5F2"/>
<proteinExistence type="predicted"/>
<dbReference type="Proteomes" id="UP000619512">
    <property type="component" value="Unassembled WGS sequence"/>
</dbReference>
<dbReference type="Gene3D" id="2.160.20.120">
    <property type="match status" value="1"/>
</dbReference>
<reference evidence="2" key="2">
    <citation type="submission" date="2022-12" db="EMBL/GenBank/DDBJ databases">
        <authorList>
            <person name="Sun Q."/>
            <person name="Kim S."/>
        </authorList>
    </citation>
    <scope>NUCLEOTIDE SEQUENCE</scope>
    <source>
        <strain evidence="2">KCTC 12344</strain>
    </source>
</reference>
<protein>
    <submittedName>
        <fullName evidence="2">DUF2807 domain-containing protein</fullName>
    </submittedName>
</protein>
<name>A0AA87Y5F2_9BURK</name>
<evidence type="ECO:0000259" key="1">
    <source>
        <dbReference type="Pfam" id="PF10988"/>
    </source>
</evidence>
<dbReference type="EMBL" id="BMWW01000007">
    <property type="protein sequence ID" value="GGZ00561.1"/>
    <property type="molecule type" value="Genomic_DNA"/>
</dbReference>
<reference evidence="2" key="1">
    <citation type="journal article" date="2014" name="Int. J. Syst. Evol. Microbiol.">
        <title>Complete genome sequence of Corynebacterium casei LMG S-19264T (=DSM 44701T), isolated from a smear-ripened cheese.</title>
        <authorList>
            <consortium name="US DOE Joint Genome Institute (JGI-PGF)"/>
            <person name="Walter F."/>
            <person name="Albersmeier A."/>
            <person name="Kalinowski J."/>
            <person name="Ruckert C."/>
        </authorList>
    </citation>
    <scope>NUCLEOTIDE SEQUENCE</scope>
    <source>
        <strain evidence="2">KCTC 12344</strain>
    </source>
</reference>
<feature type="domain" description="Putative auto-transporter adhesin head GIN" evidence="1">
    <location>
        <begin position="57"/>
        <end position="254"/>
    </location>
</feature>
<organism evidence="2 3">
    <name type="scientific">Pseudoduganella plicata</name>
    <dbReference type="NCBI Taxonomy" id="321984"/>
    <lineage>
        <taxon>Bacteria</taxon>
        <taxon>Pseudomonadati</taxon>
        <taxon>Pseudomonadota</taxon>
        <taxon>Betaproteobacteria</taxon>
        <taxon>Burkholderiales</taxon>
        <taxon>Oxalobacteraceae</taxon>
        <taxon>Telluria group</taxon>
        <taxon>Pseudoduganella</taxon>
    </lineage>
</organism>
<dbReference type="RefSeq" id="WP_307721908.1">
    <property type="nucleotide sequence ID" value="NZ_BMWW01000007.1"/>
</dbReference>
<gene>
    <name evidence="2" type="ORF">GCM10007388_37570</name>
</gene>
<accession>A0AA87Y5F2</accession>
<sequence length="270" mass="28028">MRLRTLARIGMSLLVLAFLLVGISYSMLRAEGVANPSSTAGRVTRTETREIGHGIRAIDLEGPIDLIVRQGAIPALKVRGEQRLLGNVAASQDGDTLRIGTTGMVFHHRRPLQVELTLPSLNEVTVRGNGDSSVQGFSGEHLTIELNGSGNLSFNGRYRHVTATVRGSGNLDLKSGSSDEVKLDVVGSGAISTSGSCKALAADITGSGNIDAQHMASDDAVINLQGSGSAQAFARKSATVTVAGSGDATVYGNPDERVVSRTGSGSVGFE</sequence>
<comment type="caution">
    <text evidence="2">The sequence shown here is derived from an EMBL/GenBank/DDBJ whole genome shotgun (WGS) entry which is preliminary data.</text>
</comment>
<dbReference type="Pfam" id="PF10988">
    <property type="entry name" value="DUF2807"/>
    <property type="match status" value="1"/>
</dbReference>
<dbReference type="PANTHER" id="PTHR39200:SF1">
    <property type="entry name" value="AUTO-TRANSPORTER ADHESIN HEAD GIN DOMAIN-CONTAINING PROTEIN-RELATED"/>
    <property type="match status" value="1"/>
</dbReference>
<dbReference type="InterPro" id="IPR021255">
    <property type="entry name" value="DUF2807"/>
</dbReference>
<dbReference type="PANTHER" id="PTHR39200">
    <property type="entry name" value="HYPOTHETICAL EXPORTED PROTEIN"/>
    <property type="match status" value="1"/>
</dbReference>
<evidence type="ECO:0000313" key="2">
    <source>
        <dbReference type="EMBL" id="GGZ00561.1"/>
    </source>
</evidence>